<dbReference type="AlphaFoldDB" id="A0A8J2NS31"/>
<dbReference type="InterPro" id="IPR000726">
    <property type="entry name" value="Glyco_hydro_19_cat"/>
</dbReference>
<evidence type="ECO:0000256" key="1">
    <source>
        <dbReference type="ARBA" id="ARBA00023157"/>
    </source>
</evidence>
<feature type="domain" description="Glycoside hydrolase family 19 catalytic" evidence="3">
    <location>
        <begin position="77"/>
        <end position="169"/>
    </location>
</feature>
<evidence type="ECO:0000313" key="4">
    <source>
        <dbReference type="EMBL" id="CAG7716402.1"/>
    </source>
</evidence>
<dbReference type="PANTHER" id="PTHR22595">
    <property type="entry name" value="CHITINASE-RELATED"/>
    <property type="match status" value="1"/>
</dbReference>
<organism evidence="4 5">
    <name type="scientific">Allacma fusca</name>
    <dbReference type="NCBI Taxonomy" id="39272"/>
    <lineage>
        <taxon>Eukaryota</taxon>
        <taxon>Metazoa</taxon>
        <taxon>Ecdysozoa</taxon>
        <taxon>Arthropoda</taxon>
        <taxon>Hexapoda</taxon>
        <taxon>Collembola</taxon>
        <taxon>Symphypleona</taxon>
        <taxon>Sminthuridae</taxon>
        <taxon>Allacma</taxon>
    </lineage>
</organism>
<dbReference type="GO" id="GO:0016998">
    <property type="term" value="P:cell wall macromolecule catabolic process"/>
    <property type="evidence" value="ECO:0007669"/>
    <property type="project" value="InterPro"/>
</dbReference>
<feature type="signal peptide" evidence="2">
    <location>
        <begin position="1"/>
        <end position="21"/>
    </location>
</feature>
<evidence type="ECO:0000259" key="3">
    <source>
        <dbReference type="Pfam" id="PF00182"/>
    </source>
</evidence>
<dbReference type="Pfam" id="PF00182">
    <property type="entry name" value="Glyco_hydro_19"/>
    <property type="match status" value="1"/>
</dbReference>
<keyword evidence="1" id="KW-1015">Disulfide bond</keyword>
<protein>
    <recommendedName>
        <fullName evidence="3">Glycoside hydrolase family 19 catalytic domain-containing protein</fullName>
    </recommendedName>
</protein>
<comment type="caution">
    <text evidence="4">The sequence shown here is derived from an EMBL/GenBank/DDBJ whole genome shotgun (WGS) entry which is preliminary data.</text>
</comment>
<gene>
    <name evidence="4" type="ORF">AFUS01_LOCUS5915</name>
</gene>
<dbReference type="CDD" id="cd00325">
    <property type="entry name" value="chitinase_GH19"/>
    <property type="match status" value="1"/>
</dbReference>
<dbReference type="GO" id="GO:0004568">
    <property type="term" value="F:chitinase activity"/>
    <property type="evidence" value="ECO:0007669"/>
    <property type="project" value="InterPro"/>
</dbReference>
<dbReference type="GO" id="GO:0006032">
    <property type="term" value="P:chitin catabolic process"/>
    <property type="evidence" value="ECO:0007669"/>
    <property type="project" value="InterPro"/>
</dbReference>
<accession>A0A8J2NS31</accession>
<feature type="chain" id="PRO_5035167855" description="Glycoside hydrolase family 19 catalytic domain-containing protein" evidence="2">
    <location>
        <begin position="22"/>
        <end position="219"/>
    </location>
</feature>
<evidence type="ECO:0000313" key="5">
    <source>
        <dbReference type="Proteomes" id="UP000708208"/>
    </source>
</evidence>
<name>A0A8J2NS31_9HEXA</name>
<dbReference type="OrthoDB" id="5985073at2759"/>
<evidence type="ECO:0000256" key="2">
    <source>
        <dbReference type="SAM" id="SignalP"/>
    </source>
</evidence>
<keyword evidence="5" id="KW-1185">Reference proteome</keyword>
<proteinExistence type="predicted"/>
<dbReference type="EMBL" id="CAJVCH010038288">
    <property type="protein sequence ID" value="CAG7716402.1"/>
    <property type="molecule type" value="Genomic_DNA"/>
</dbReference>
<reference evidence="4" key="1">
    <citation type="submission" date="2021-06" db="EMBL/GenBank/DDBJ databases">
        <authorList>
            <person name="Hodson N. C."/>
            <person name="Mongue J. A."/>
            <person name="Jaron S. K."/>
        </authorList>
    </citation>
    <scope>NUCLEOTIDE SEQUENCE</scope>
</reference>
<sequence length="219" mass="24922">MKIIGLALFCSIFSIIQLAQGQLVTYGEFKNASIWSGFPTPSMKKYTYFESNLNQTLIMSKEEAAMALAQFLYESDGLRAKREYACEVDNCAGQYTTPWCDIDGEHYYGRGYIQLTWCYNYLAASRDLYGADWLIWDPDVVGRDDSVAWDTAFWFWRVNVHFQPGVQEGMFGASTRAINGANECTGEFNAVAQKRFRIYSTVRKAFGLEGEGDERGCYN</sequence>
<keyword evidence="2" id="KW-0732">Signal</keyword>
<dbReference type="Proteomes" id="UP000708208">
    <property type="component" value="Unassembled WGS sequence"/>
</dbReference>
<dbReference type="PANTHER" id="PTHR22595:SF79">
    <property type="entry name" value="CHITINASE 12"/>
    <property type="match status" value="1"/>
</dbReference>